<keyword evidence="6" id="KW-1185">Reference proteome</keyword>
<evidence type="ECO:0000313" key="5">
    <source>
        <dbReference type="Proteomes" id="UP000051487"/>
    </source>
</evidence>
<feature type="compositionally biased region" description="Basic and acidic residues" evidence="1">
    <location>
        <begin position="1"/>
        <end position="10"/>
    </location>
</feature>
<dbReference type="Proteomes" id="UP000649114">
    <property type="component" value="Unassembled WGS sequence"/>
</dbReference>
<reference evidence="4" key="2">
    <citation type="journal article" date="2020" name="bioRxiv">
        <title>Genomic and phenotypic heterogeneity of clinical isolates of the human pathogens Aspergillus fumigatus, Aspergillus lentulus and Aspergillus fumigatiaffinis.</title>
        <authorList>
            <person name="dos Santos R.A.C."/>
            <person name="Steenwyk J.L."/>
            <person name="Rivero-Menendez O."/>
            <person name="Mead M.E."/>
            <person name="Silva L.P."/>
            <person name="Bastos R.W."/>
            <person name="Alastruey-Izquierdo A."/>
            <person name="Goldman G.H."/>
            <person name="Rokas A."/>
        </authorList>
    </citation>
    <scope>NUCLEOTIDE SEQUENCE</scope>
    <source>
        <strain evidence="4">CNM-CM8927</strain>
    </source>
</reference>
<evidence type="ECO:0000313" key="3">
    <source>
        <dbReference type="EMBL" id="GFF89828.1"/>
    </source>
</evidence>
<evidence type="ECO:0000313" key="6">
    <source>
        <dbReference type="Proteomes" id="UP000465220"/>
    </source>
</evidence>
<protein>
    <submittedName>
        <fullName evidence="4">Uncharacterized protein</fullName>
    </submittedName>
</protein>
<dbReference type="EMBL" id="BCLY01000008">
    <property type="protein sequence ID" value="GAQ06932.1"/>
    <property type="molecule type" value="Genomic_DNA"/>
</dbReference>
<dbReference type="EMBL" id="JAAAPU010000095">
    <property type="protein sequence ID" value="KAF4202810.1"/>
    <property type="molecule type" value="Genomic_DNA"/>
</dbReference>
<evidence type="ECO:0000256" key="1">
    <source>
        <dbReference type="SAM" id="MobiDB-lite"/>
    </source>
</evidence>
<organism evidence="4 7">
    <name type="scientific">Aspergillus lentulus</name>
    <dbReference type="NCBI Taxonomy" id="293939"/>
    <lineage>
        <taxon>Eukaryota</taxon>
        <taxon>Fungi</taxon>
        <taxon>Dikarya</taxon>
        <taxon>Ascomycota</taxon>
        <taxon>Pezizomycotina</taxon>
        <taxon>Eurotiomycetes</taxon>
        <taxon>Eurotiomycetidae</taxon>
        <taxon>Eurotiales</taxon>
        <taxon>Aspergillaceae</taxon>
        <taxon>Aspergillus</taxon>
        <taxon>Aspergillus subgen. Fumigati</taxon>
    </lineage>
</organism>
<evidence type="ECO:0000313" key="4">
    <source>
        <dbReference type="EMBL" id="KAF4202810.1"/>
    </source>
</evidence>
<reference evidence="3 6" key="3">
    <citation type="submission" date="2020-01" db="EMBL/GenBank/DDBJ databases">
        <title>Draft genome sequence of Aspergillus lentulus IFM 60648.</title>
        <authorList>
            <person name="Takahashi H."/>
            <person name="Yaguchi T."/>
        </authorList>
    </citation>
    <scope>NUCLEOTIDE SEQUENCE [LARGE SCALE GENOMIC DNA]</scope>
    <source>
        <strain evidence="3 6">IFM 60648</strain>
    </source>
</reference>
<dbReference type="Proteomes" id="UP000051487">
    <property type="component" value="Unassembled WGS sequence"/>
</dbReference>
<comment type="caution">
    <text evidence="4">The sequence shown here is derived from an EMBL/GenBank/DDBJ whole genome shotgun (WGS) entry which is preliminary data.</text>
</comment>
<reference evidence="4" key="4">
    <citation type="submission" date="2020-04" db="EMBL/GenBank/DDBJ databases">
        <authorList>
            <person name="Santos R.A.C."/>
            <person name="Steenwyk J.L."/>
            <person name="Rivero-Menendez O."/>
            <person name="Mead M.E."/>
            <person name="Silva L.P."/>
            <person name="Bastos R.W."/>
            <person name="Alastruey-Izquierdo A."/>
            <person name="Goldman G.H."/>
            <person name="Rokas A."/>
        </authorList>
    </citation>
    <scope>NUCLEOTIDE SEQUENCE</scope>
    <source>
        <strain evidence="4">CNM-CM8927</strain>
    </source>
</reference>
<dbReference type="AlphaFoldDB" id="A0AAN5YK12"/>
<dbReference type="EMBL" id="BLKI01000072">
    <property type="protein sequence ID" value="GFF89828.1"/>
    <property type="molecule type" value="Genomic_DNA"/>
</dbReference>
<name>A0AAN5YK12_ASPLE</name>
<proteinExistence type="predicted"/>
<dbReference type="Proteomes" id="UP000465220">
    <property type="component" value="Unassembled WGS sequence"/>
</dbReference>
<accession>A0AAN5YK12</accession>
<reference evidence="2 5" key="1">
    <citation type="submission" date="2015-11" db="EMBL/GenBank/DDBJ databases">
        <title>Aspergillus lentulus strain IFM 54703T.</title>
        <authorList>
            <person name="Kusuya Y."/>
            <person name="Sakai K."/>
            <person name="Kamei K."/>
            <person name="Takahashi H."/>
            <person name="Yaguchi T."/>
        </authorList>
    </citation>
    <scope>NUCLEOTIDE SEQUENCE [LARGE SCALE GENOMIC DNA]</scope>
    <source>
        <strain evidence="2 5">IFM 54703</strain>
    </source>
</reference>
<sequence length="95" mass="10636">MTASPERDLVLDSATAGGTSEFQVSKKKRSNSELTEYPRRRATIALTHEEHRSARYVAYERLDVTARARGVNFVQTWTQTVSTGNQESNSMLATN</sequence>
<evidence type="ECO:0000313" key="2">
    <source>
        <dbReference type="EMBL" id="GAQ06932.1"/>
    </source>
</evidence>
<gene>
    <name evidence="2" type="ORF">ALT_4253</name>
    <name evidence="4" type="ORF">CNMCM8927_009555</name>
    <name evidence="3" type="ORF">IFM60648_08860</name>
</gene>
<feature type="region of interest" description="Disordered" evidence="1">
    <location>
        <begin position="1"/>
        <end position="35"/>
    </location>
</feature>
<evidence type="ECO:0000313" key="7">
    <source>
        <dbReference type="Proteomes" id="UP000649114"/>
    </source>
</evidence>